<dbReference type="Gene3D" id="3.40.50.300">
    <property type="entry name" value="P-loop containing nucleotide triphosphate hydrolases"/>
    <property type="match status" value="1"/>
</dbReference>
<comment type="caution">
    <text evidence="9">The sequence shown here is derived from an EMBL/GenBank/DDBJ whole genome shotgun (WGS) entry which is preliminary data.</text>
</comment>
<keyword evidence="6" id="KW-0963">Cytoplasm</keyword>
<dbReference type="PANTHER" id="PTHR15641:SF1">
    <property type="entry name" value="ELONGATOR COMPLEX PROTEIN 5"/>
    <property type="match status" value="1"/>
</dbReference>
<evidence type="ECO:0000313" key="10">
    <source>
        <dbReference type="Proteomes" id="UP001217417"/>
    </source>
</evidence>
<dbReference type="Proteomes" id="UP001217417">
    <property type="component" value="Unassembled WGS sequence"/>
</dbReference>
<dbReference type="GO" id="GO:0000049">
    <property type="term" value="F:tRNA binding"/>
    <property type="evidence" value="ECO:0007669"/>
    <property type="project" value="TreeGrafter"/>
</dbReference>
<dbReference type="CDD" id="cd19496">
    <property type="entry name" value="Elp5"/>
    <property type="match status" value="1"/>
</dbReference>
<dbReference type="Pfam" id="PF10483">
    <property type="entry name" value="Elong_Iki1"/>
    <property type="match status" value="1"/>
</dbReference>
<dbReference type="InterPro" id="IPR019519">
    <property type="entry name" value="Elp5"/>
</dbReference>
<evidence type="ECO:0000256" key="4">
    <source>
        <dbReference type="ARBA" id="ARBA00009567"/>
    </source>
</evidence>
<dbReference type="EMBL" id="JARPMG010000007">
    <property type="protein sequence ID" value="KAJ8099221.1"/>
    <property type="molecule type" value="Genomic_DNA"/>
</dbReference>
<evidence type="ECO:0000256" key="3">
    <source>
        <dbReference type="ARBA" id="ARBA00005043"/>
    </source>
</evidence>
<dbReference type="GO" id="GO:0033588">
    <property type="term" value="C:elongator holoenzyme complex"/>
    <property type="evidence" value="ECO:0007669"/>
    <property type="project" value="InterPro"/>
</dbReference>
<comment type="similarity">
    <text evidence="4">Belongs to the ELP5 family.</text>
</comment>
<dbReference type="PANTHER" id="PTHR15641">
    <property type="entry name" value="ELONGATOR COMPLEX PROTEIN 5"/>
    <property type="match status" value="1"/>
</dbReference>
<keyword evidence="8" id="KW-0539">Nucleus</keyword>
<dbReference type="InterPro" id="IPR027417">
    <property type="entry name" value="P-loop_NTPase"/>
</dbReference>
<evidence type="ECO:0000256" key="1">
    <source>
        <dbReference type="ARBA" id="ARBA00004123"/>
    </source>
</evidence>
<dbReference type="AlphaFoldDB" id="A0AAD7VRS4"/>
<name>A0AAD7VRS4_9ASCO</name>
<protein>
    <recommendedName>
        <fullName evidence="5">Elongator complex protein 5</fullName>
    </recommendedName>
</protein>
<dbReference type="GO" id="GO:0005634">
    <property type="term" value="C:nucleus"/>
    <property type="evidence" value="ECO:0007669"/>
    <property type="project" value="UniProtKB-SubCell"/>
</dbReference>
<evidence type="ECO:0000256" key="5">
    <source>
        <dbReference type="ARBA" id="ARBA00020264"/>
    </source>
</evidence>
<reference evidence="9" key="1">
    <citation type="submission" date="2023-03" db="EMBL/GenBank/DDBJ databases">
        <title>Near-Complete genome sequence of Lipomyces tetrasporous NRRL Y-64009, an oleaginous yeast capable of growing on lignocellulosic hydrolysates.</title>
        <authorList>
            <consortium name="Lawrence Berkeley National Laboratory"/>
            <person name="Jagtap S.S."/>
            <person name="Liu J.-J."/>
            <person name="Walukiewicz H.E."/>
            <person name="Pangilinan J."/>
            <person name="Lipzen A."/>
            <person name="Ahrendt S."/>
            <person name="Koriabine M."/>
            <person name="Cobaugh K."/>
            <person name="Salamov A."/>
            <person name="Yoshinaga Y."/>
            <person name="Ng V."/>
            <person name="Daum C."/>
            <person name="Grigoriev I.V."/>
            <person name="Slininger P.J."/>
            <person name="Dien B.S."/>
            <person name="Jin Y.-S."/>
            <person name="Rao C.V."/>
        </authorList>
    </citation>
    <scope>NUCLEOTIDE SEQUENCE</scope>
    <source>
        <strain evidence="9">NRRL Y-64009</strain>
    </source>
</reference>
<keyword evidence="10" id="KW-1185">Reference proteome</keyword>
<evidence type="ECO:0000313" key="9">
    <source>
        <dbReference type="EMBL" id="KAJ8099221.1"/>
    </source>
</evidence>
<evidence type="ECO:0000256" key="2">
    <source>
        <dbReference type="ARBA" id="ARBA00004496"/>
    </source>
</evidence>
<evidence type="ECO:0000256" key="6">
    <source>
        <dbReference type="ARBA" id="ARBA00022490"/>
    </source>
</evidence>
<dbReference type="RefSeq" id="XP_056042671.1">
    <property type="nucleotide sequence ID" value="XM_056184368.1"/>
</dbReference>
<dbReference type="GO" id="GO:0005829">
    <property type="term" value="C:cytosol"/>
    <property type="evidence" value="ECO:0007669"/>
    <property type="project" value="TreeGrafter"/>
</dbReference>
<dbReference type="GO" id="GO:0002098">
    <property type="term" value="P:tRNA wobble uridine modification"/>
    <property type="evidence" value="ECO:0007669"/>
    <property type="project" value="InterPro"/>
</dbReference>
<keyword evidence="7" id="KW-0819">tRNA processing</keyword>
<evidence type="ECO:0000256" key="7">
    <source>
        <dbReference type="ARBA" id="ARBA00022694"/>
    </source>
</evidence>
<dbReference type="GeneID" id="80879534"/>
<organism evidence="9 10">
    <name type="scientific">Lipomyces tetrasporus</name>
    <dbReference type="NCBI Taxonomy" id="54092"/>
    <lineage>
        <taxon>Eukaryota</taxon>
        <taxon>Fungi</taxon>
        <taxon>Dikarya</taxon>
        <taxon>Ascomycota</taxon>
        <taxon>Saccharomycotina</taxon>
        <taxon>Lipomycetes</taxon>
        <taxon>Lipomycetales</taxon>
        <taxon>Lipomycetaceae</taxon>
        <taxon>Lipomyces</taxon>
    </lineage>
</organism>
<evidence type="ECO:0000256" key="8">
    <source>
        <dbReference type="ARBA" id="ARBA00023242"/>
    </source>
</evidence>
<proteinExistence type="inferred from homology"/>
<gene>
    <name evidence="9" type="ORF">POJ06DRAFT_131107</name>
</gene>
<accession>A0AAD7VRS4</accession>
<comment type="subcellular location">
    <subcellularLocation>
        <location evidence="2">Cytoplasm</location>
    </subcellularLocation>
    <subcellularLocation>
        <location evidence="1">Nucleus</location>
    </subcellularLocation>
</comment>
<sequence>MQHTSLLLNRLLTAKDVSPLVLLQDTPRQTAKYFLLEFIHRNTEVPGVQIIFLSFETPSGSLDWIGCTSLLYIPCNRLSSRAIHDKVNCLLPGDQRSLILVDSLADIPAVDLVSFITPLIRPSSTLVAISHLPLSEHSSLPTQSYAPSATTQLLYLATTIIKVLPMPEVKIDEVDEACNTFLLPLGSNSRQCRLEFLHRRKSGRAVQGIFRFDFATHTLAFIQQSTTADESSGSTQVNDALLKDLTTFNLGTTEKQRVARDKVDLPYLKAQQADVAGAAVGGAIVYEFEKEDDYDEEDPYEDPF</sequence>
<comment type="pathway">
    <text evidence="3">tRNA modification; 5-methoxycarbonylmethyl-2-thiouridine-tRNA biosynthesis.</text>
</comment>